<dbReference type="InterPro" id="IPR018073">
    <property type="entry name" value="Prot_inh_cystat_CS"/>
</dbReference>
<dbReference type="SUPFAM" id="SSF54403">
    <property type="entry name" value="Cystatin/monellin"/>
    <property type="match status" value="1"/>
</dbReference>
<dbReference type="Pfam" id="PF00031">
    <property type="entry name" value="Cystatin"/>
    <property type="match status" value="1"/>
</dbReference>
<organism evidence="4 5">
    <name type="scientific">Staurois parvus</name>
    <dbReference type="NCBI Taxonomy" id="386267"/>
    <lineage>
        <taxon>Eukaryota</taxon>
        <taxon>Metazoa</taxon>
        <taxon>Chordata</taxon>
        <taxon>Craniata</taxon>
        <taxon>Vertebrata</taxon>
        <taxon>Euteleostomi</taxon>
        <taxon>Amphibia</taxon>
        <taxon>Batrachia</taxon>
        <taxon>Anura</taxon>
        <taxon>Neobatrachia</taxon>
        <taxon>Ranoidea</taxon>
        <taxon>Ranidae</taxon>
        <taxon>Staurois</taxon>
    </lineage>
</organism>
<sequence length="130" mass="15197">MAMYWKICMALTLALFVQVFAQYQRRKVGGWNDVNEDNQGVQTALNFAREEFNKISNNGYIVKIIRTIKLKRQVVSGTKYRMEVEVTMSSGNNYETESYPDEAHQTKICRFEVLSIPWQNHIELLNHSCK</sequence>
<dbReference type="SMART" id="SM00043">
    <property type="entry name" value="CY"/>
    <property type="match status" value="1"/>
</dbReference>
<feature type="signal peptide" evidence="2">
    <location>
        <begin position="1"/>
        <end position="21"/>
    </location>
</feature>
<gene>
    <name evidence="4" type="ORF">SPARVUS_LOCUS14476921</name>
</gene>
<evidence type="ECO:0000259" key="3">
    <source>
        <dbReference type="SMART" id="SM00043"/>
    </source>
</evidence>
<keyword evidence="2" id="KW-0732">Signal</keyword>
<dbReference type="InterPro" id="IPR000010">
    <property type="entry name" value="Cystatin_dom"/>
</dbReference>
<reference evidence="4" key="1">
    <citation type="submission" date="2023-05" db="EMBL/GenBank/DDBJ databases">
        <authorList>
            <person name="Stuckert A."/>
        </authorList>
    </citation>
    <scope>NUCLEOTIDE SEQUENCE</scope>
</reference>
<evidence type="ECO:0000313" key="5">
    <source>
        <dbReference type="Proteomes" id="UP001162483"/>
    </source>
</evidence>
<evidence type="ECO:0000256" key="1">
    <source>
        <dbReference type="ARBA" id="ARBA00009403"/>
    </source>
</evidence>
<comment type="caution">
    <text evidence="4">The sequence shown here is derived from an EMBL/GenBank/DDBJ whole genome shotgun (WGS) entry which is preliminary data.</text>
</comment>
<comment type="similarity">
    <text evidence="1">Belongs to the cystatin family.</text>
</comment>
<accession>A0ABN9GNE9</accession>
<dbReference type="PROSITE" id="PS00287">
    <property type="entry name" value="CYSTATIN"/>
    <property type="match status" value="1"/>
</dbReference>
<dbReference type="Proteomes" id="UP001162483">
    <property type="component" value="Unassembled WGS sequence"/>
</dbReference>
<feature type="chain" id="PRO_5046223300" description="Cystatin domain-containing protein" evidence="2">
    <location>
        <begin position="22"/>
        <end position="130"/>
    </location>
</feature>
<name>A0ABN9GNE9_9NEOB</name>
<dbReference type="PANTHER" id="PTHR46186:SF18">
    <property type="entry name" value="CYSTATIN-LIKE"/>
    <property type="match status" value="1"/>
</dbReference>
<dbReference type="CDD" id="cd00042">
    <property type="entry name" value="CY"/>
    <property type="match status" value="1"/>
</dbReference>
<dbReference type="PANTHER" id="PTHR46186">
    <property type="entry name" value="CYSTATIN"/>
    <property type="match status" value="1"/>
</dbReference>
<evidence type="ECO:0000256" key="2">
    <source>
        <dbReference type="SAM" id="SignalP"/>
    </source>
</evidence>
<keyword evidence="5" id="KW-1185">Reference proteome</keyword>
<dbReference type="InterPro" id="IPR046350">
    <property type="entry name" value="Cystatin_sf"/>
</dbReference>
<protein>
    <recommendedName>
        <fullName evidence="3">Cystatin domain-containing protein</fullName>
    </recommendedName>
</protein>
<feature type="domain" description="Cystatin" evidence="3">
    <location>
        <begin position="26"/>
        <end position="130"/>
    </location>
</feature>
<proteinExistence type="inferred from homology"/>
<evidence type="ECO:0000313" key="4">
    <source>
        <dbReference type="EMBL" id="CAI9610978.1"/>
    </source>
</evidence>
<dbReference type="Gene3D" id="3.10.450.10">
    <property type="match status" value="1"/>
</dbReference>
<dbReference type="EMBL" id="CATNWA010019051">
    <property type="protein sequence ID" value="CAI9610978.1"/>
    <property type="molecule type" value="Genomic_DNA"/>
</dbReference>